<organism evidence="2 3">
    <name type="scientific">Cyclobacterium qasimii M12-11B</name>
    <dbReference type="NCBI Taxonomy" id="641524"/>
    <lineage>
        <taxon>Bacteria</taxon>
        <taxon>Pseudomonadati</taxon>
        <taxon>Bacteroidota</taxon>
        <taxon>Cytophagia</taxon>
        <taxon>Cytophagales</taxon>
        <taxon>Cyclobacteriaceae</taxon>
        <taxon>Cyclobacterium</taxon>
    </lineage>
</organism>
<dbReference type="STRING" id="641524.ADICYQ_5791"/>
<dbReference type="eggNOG" id="ENOG5033M02">
    <property type="taxonomic scope" value="Bacteria"/>
</dbReference>
<protein>
    <recommendedName>
        <fullName evidence="4">Transglutaminase-like domain-containing protein</fullName>
    </recommendedName>
</protein>
<feature type="signal peptide" evidence="1">
    <location>
        <begin position="1"/>
        <end position="22"/>
    </location>
</feature>
<feature type="chain" id="PRO_5004559013" description="Transglutaminase-like domain-containing protein" evidence="1">
    <location>
        <begin position="23"/>
        <end position="258"/>
    </location>
</feature>
<name>S7WM45_9BACT</name>
<dbReference type="OrthoDB" id="1418365at2"/>
<sequence>MHKALSLLVLLLMASVSETVQAKNHAYLSTISTPSEPSSLLKSWRMDSEDFTILHEQLNKDFSKFGRTKKMVKNIFYRSHQRIFRNYEQFSMAQDTFTSGAYDCVSGSLILAGLLEYFGFEFDIIETTYHVFLKVEVANEDVILEVTDPLTGFISDDPARKTYLAKYSYGENISSPWGILASIEGANTPAIFRKIDLQSLIGLQYFNQAINHYNKENELLAYQFSVSALKMYKAERIIGFSEFFEAQFITVSLSLIFL</sequence>
<proteinExistence type="predicted"/>
<evidence type="ECO:0008006" key="4">
    <source>
        <dbReference type="Google" id="ProtNLM"/>
    </source>
</evidence>
<dbReference type="Proteomes" id="UP000014974">
    <property type="component" value="Unassembled WGS sequence"/>
</dbReference>
<comment type="caution">
    <text evidence="2">The sequence shown here is derived from an EMBL/GenBank/DDBJ whole genome shotgun (WGS) entry which is preliminary data.</text>
</comment>
<accession>S7WM45</accession>
<reference evidence="2 3" key="1">
    <citation type="journal article" date="2013" name="Genome Announc.">
        <title>Draft Genome Sequence of Cyclobacterium qasimii Strain M12-11BT, Isolated from Arctic Marine Sediment.</title>
        <authorList>
            <person name="Shivaji S."/>
            <person name="Ara S."/>
            <person name="Singh A."/>
            <person name="Kumar Pinnaka A."/>
        </authorList>
    </citation>
    <scope>NUCLEOTIDE SEQUENCE [LARGE SCALE GENOMIC DNA]</scope>
    <source>
        <strain evidence="2 3">M12-11B</strain>
    </source>
</reference>
<dbReference type="AlphaFoldDB" id="S7WM45"/>
<evidence type="ECO:0000313" key="2">
    <source>
        <dbReference type="EMBL" id="EPR65258.1"/>
    </source>
</evidence>
<keyword evidence="1" id="KW-0732">Signal</keyword>
<dbReference type="EMBL" id="ATNM01000197">
    <property type="protein sequence ID" value="EPR65258.1"/>
    <property type="molecule type" value="Genomic_DNA"/>
</dbReference>
<dbReference type="RefSeq" id="WP_020888455.1">
    <property type="nucleotide sequence ID" value="NZ_ATNM01000197.1"/>
</dbReference>
<evidence type="ECO:0000256" key="1">
    <source>
        <dbReference type="SAM" id="SignalP"/>
    </source>
</evidence>
<gene>
    <name evidence="2" type="ORF">ADICYQ_5791</name>
</gene>
<evidence type="ECO:0000313" key="3">
    <source>
        <dbReference type="Proteomes" id="UP000014974"/>
    </source>
</evidence>